<dbReference type="AlphaFoldDB" id="C0C220"/>
<dbReference type="Proteomes" id="UP000004893">
    <property type="component" value="Unassembled WGS sequence"/>
</dbReference>
<dbReference type="EMBL" id="ABYI02000022">
    <property type="protein sequence ID" value="EEG74184.1"/>
    <property type="molecule type" value="Genomic_DNA"/>
</dbReference>
<evidence type="ECO:0000313" key="2">
    <source>
        <dbReference type="Proteomes" id="UP000004893"/>
    </source>
</evidence>
<reference evidence="1" key="2">
    <citation type="submission" date="2013-06" db="EMBL/GenBank/DDBJ databases">
        <title>Draft genome sequence of Clostridium hylemonae (DSM 15053).</title>
        <authorList>
            <person name="Sudarsanam P."/>
            <person name="Ley R."/>
            <person name="Guruge J."/>
            <person name="Turnbaugh P.J."/>
            <person name="Mahowald M."/>
            <person name="Liep D."/>
            <person name="Gordon J."/>
        </authorList>
    </citation>
    <scope>NUCLEOTIDE SEQUENCE</scope>
    <source>
        <strain evidence="1">DSM 15053</strain>
    </source>
</reference>
<organism evidence="1 2">
    <name type="scientific">[Clostridium] hylemonae DSM 15053</name>
    <dbReference type="NCBI Taxonomy" id="553973"/>
    <lineage>
        <taxon>Bacteria</taxon>
        <taxon>Bacillati</taxon>
        <taxon>Bacillota</taxon>
        <taxon>Clostridia</taxon>
        <taxon>Lachnospirales</taxon>
        <taxon>Lachnospiraceae</taxon>
    </lineage>
</organism>
<dbReference type="STRING" id="553973.CLOHYLEM_06191"/>
<proteinExistence type="predicted"/>
<keyword evidence="2" id="KW-1185">Reference proteome</keyword>
<evidence type="ECO:0000313" key="1">
    <source>
        <dbReference type="EMBL" id="EEG74184.1"/>
    </source>
</evidence>
<sequence length="39" mass="4746">MDYSGQIKEQTFCEVIIKIIFCRKKVKKMLTFEKSNFRN</sequence>
<reference evidence="1" key="1">
    <citation type="submission" date="2009-02" db="EMBL/GenBank/DDBJ databases">
        <authorList>
            <person name="Fulton L."/>
            <person name="Clifton S."/>
            <person name="Fulton B."/>
            <person name="Xu J."/>
            <person name="Minx P."/>
            <person name="Pepin K.H."/>
            <person name="Johnson M."/>
            <person name="Bhonagiri V."/>
            <person name="Nash W.E."/>
            <person name="Mardis E.R."/>
            <person name="Wilson R.K."/>
        </authorList>
    </citation>
    <scope>NUCLEOTIDE SEQUENCE [LARGE SCALE GENOMIC DNA]</scope>
    <source>
        <strain evidence="1">DSM 15053</strain>
    </source>
</reference>
<comment type="caution">
    <text evidence="1">The sequence shown here is derived from an EMBL/GenBank/DDBJ whole genome shotgun (WGS) entry which is preliminary data.</text>
</comment>
<dbReference type="HOGENOM" id="CLU_3307370_0_0_9"/>
<gene>
    <name evidence="1" type="ORF">CLOHYLEM_06191</name>
</gene>
<name>C0C220_9FIRM</name>
<accession>C0C220</accession>
<protein>
    <submittedName>
        <fullName evidence="1">Uncharacterized protein</fullName>
    </submittedName>
</protein>